<protein>
    <submittedName>
        <fullName evidence="2">Retroviral-like aspartic protease family protein</fullName>
    </submittedName>
</protein>
<evidence type="ECO:0000256" key="1">
    <source>
        <dbReference type="SAM" id="SignalP"/>
    </source>
</evidence>
<feature type="chain" id="PRO_5045954315" evidence="1">
    <location>
        <begin position="21"/>
        <end position="214"/>
    </location>
</feature>
<keyword evidence="3" id="KW-1185">Reference proteome</keyword>
<comment type="caution">
    <text evidence="2">The sequence shown here is derived from an EMBL/GenBank/DDBJ whole genome shotgun (WGS) entry which is preliminary data.</text>
</comment>
<dbReference type="InterPro" id="IPR011969">
    <property type="entry name" value="Clan_AA_Asp_peptidase_C"/>
</dbReference>
<gene>
    <name evidence="2" type="ORF">KXJ70_07870</name>
</gene>
<organism evidence="2 3">
    <name type="scientific">Zhongshania aquimaris</name>
    <dbReference type="NCBI Taxonomy" id="2857107"/>
    <lineage>
        <taxon>Bacteria</taxon>
        <taxon>Pseudomonadati</taxon>
        <taxon>Pseudomonadota</taxon>
        <taxon>Gammaproteobacteria</taxon>
        <taxon>Cellvibrionales</taxon>
        <taxon>Spongiibacteraceae</taxon>
        <taxon>Zhongshania</taxon>
    </lineage>
</organism>
<dbReference type="Proteomes" id="UP001166291">
    <property type="component" value="Unassembled WGS sequence"/>
</dbReference>
<feature type="signal peptide" evidence="1">
    <location>
        <begin position="1"/>
        <end position="20"/>
    </location>
</feature>
<dbReference type="InterPro" id="IPR034122">
    <property type="entry name" value="Retropepsin-like_bacterial"/>
</dbReference>
<sequence>MMVRTISVVLAVLASALAVAAPAQIVVRGLFQQAALLEIDGRQQLLRAGQRDSSGILLVSATPREAVVDIEGRRKTLTLSKHIGAKYSEPSSSSVSLLKNSNKEYRTRVSINGQSADALVDTGATSVAMSSSQADQLGIFYRDGVPTSVATAGGIKPAFGIMLSRVEVGDIKTQQVAAVIIEGDYPHIILLGMSFLEHIDLQERDNILVLTPRY</sequence>
<proteinExistence type="predicted"/>
<evidence type="ECO:0000313" key="2">
    <source>
        <dbReference type="EMBL" id="MBW2940686.1"/>
    </source>
</evidence>
<dbReference type="InterPro" id="IPR001969">
    <property type="entry name" value="Aspartic_peptidase_AS"/>
</dbReference>
<dbReference type="Pfam" id="PF13975">
    <property type="entry name" value="gag-asp_proteas"/>
    <property type="match status" value="1"/>
</dbReference>
<evidence type="ECO:0000313" key="3">
    <source>
        <dbReference type="Proteomes" id="UP001166291"/>
    </source>
</evidence>
<dbReference type="NCBIfam" id="TIGR02281">
    <property type="entry name" value="clan_AA_DTGA"/>
    <property type="match status" value="1"/>
</dbReference>
<accession>A0ABS6VQY9</accession>
<dbReference type="PROSITE" id="PS00141">
    <property type="entry name" value="ASP_PROTEASE"/>
    <property type="match status" value="1"/>
</dbReference>
<name>A0ABS6VQY9_9GAMM</name>
<dbReference type="CDD" id="cd05483">
    <property type="entry name" value="retropepsin_like_bacteria"/>
    <property type="match status" value="1"/>
</dbReference>
<reference evidence="2" key="1">
    <citation type="submission" date="2021-07" db="EMBL/GenBank/DDBJ databases">
        <title>Zhongshania sp. CAU 1632 isolated from seawater.</title>
        <authorList>
            <person name="Kim W."/>
        </authorList>
    </citation>
    <scope>NUCLEOTIDE SEQUENCE</scope>
    <source>
        <strain evidence="2">CAU 1632</strain>
    </source>
</reference>
<dbReference type="EMBL" id="JAHWDQ010000001">
    <property type="protein sequence ID" value="MBW2940686.1"/>
    <property type="molecule type" value="Genomic_DNA"/>
</dbReference>
<keyword evidence="1" id="KW-0732">Signal</keyword>